<dbReference type="EMBL" id="SSTE01020357">
    <property type="protein sequence ID" value="KAA0034858.1"/>
    <property type="molecule type" value="Genomic_DNA"/>
</dbReference>
<evidence type="ECO:0000313" key="3">
    <source>
        <dbReference type="Proteomes" id="UP000321393"/>
    </source>
</evidence>
<name>A0A5A7SW82_CUCMM</name>
<accession>A0A5A7SW82</accession>
<dbReference type="Proteomes" id="UP000321393">
    <property type="component" value="Unassembled WGS sequence"/>
</dbReference>
<sequence>MQGGGRHKCPCMCDTKGDFVYVLAGWEGSAADSRILQYVISRSNGLKAITTWSMLGIQTQRVSWHPTEANATTCRNGVA</sequence>
<evidence type="ECO:0000313" key="1">
    <source>
        <dbReference type="EMBL" id="KAA0034858.1"/>
    </source>
</evidence>
<evidence type="ECO:0000313" key="4">
    <source>
        <dbReference type="Proteomes" id="UP000321947"/>
    </source>
</evidence>
<dbReference type="EMBL" id="SSTD01019280">
    <property type="protein sequence ID" value="TYJ96670.1"/>
    <property type="molecule type" value="Genomic_DNA"/>
</dbReference>
<dbReference type="OrthoDB" id="1699974at2759"/>
<evidence type="ECO:0000313" key="2">
    <source>
        <dbReference type="EMBL" id="TYJ96670.1"/>
    </source>
</evidence>
<comment type="caution">
    <text evidence="1">The sequence shown here is derived from an EMBL/GenBank/DDBJ whole genome shotgun (WGS) entry which is preliminary data.</text>
</comment>
<protein>
    <submittedName>
        <fullName evidence="1">Retrotransposon protein</fullName>
    </submittedName>
</protein>
<dbReference type="AlphaFoldDB" id="A0A5A7SW82"/>
<proteinExistence type="predicted"/>
<gene>
    <name evidence="2" type="ORF">E5676_scaffold549G00190</name>
    <name evidence="1" type="ORF">E6C27_scaffold515G00230</name>
</gene>
<reference evidence="3 4" key="1">
    <citation type="submission" date="2019-08" db="EMBL/GenBank/DDBJ databases">
        <title>Draft genome sequences of two oriental melons (Cucumis melo L. var makuwa).</title>
        <authorList>
            <person name="Kwon S.-Y."/>
        </authorList>
    </citation>
    <scope>NUCLEOTIDE SEQUENCE [LARGE SCALE GENOMIC DNA]</scope>
    <source>
        <strain evidence="4">cv. Chang Bougi</strain>
        <strain evidence="3">cv. SW 3</strain>
        <tissue evidence="1">Leaf</tissue>
    </source>
</reference>
<dbReference type="Proteomes" id="UP000321947">
    <property type="component" value="Unassembled WGS sequence"/>
</dbReference>
<organism evidence="1 3">
    <name type="scientific">Cucumis melo var. makuwa</name>
    <name type="common">Oriental melon</name>
    <dbReference type="NCBI Taxonomy" id="1194695"/>
    <lineage>
        <taxon>Eukaryota</taxon>
        <taxon>Viridiplantae</taxon>
        <taxon>Streptophyta</taxon>
        <taxon>Embryophyta</taxon>
        <taxon>Tracheophyta</taxon>
        <taxon>Spermatophyta</taxon>
        <taxon>Magnoliopsida</taxon>
        <taxon>eudicotyledons</taxon>
        <taxon>Gunneridae</taxon>
        <taxon>Pentapetalae</taxon>
        <taxon>rosids</taxon>
        <taxon>fabids</taxon>
        <taxon>Cucurbitales</taxon>
        <taxon>Cucurbitaceae</taxon>
        <taxon>Benincaseae</taxon>
        <taxon>Cucumis</taxon>
    </lineage>
</organism>